<evidence type="ECO:0008006" key="4">
    <source>
        <dbReference type="Google" id="ProtNLM"/>
    </source>
</evidence>
<evidence type="ECO:0000313" key="3">
    <source>
        <dbReference type="Proteomes" id="UP001198565"/>
    </source>
</evidence>
<dbReference type="EMBL" id="JAINVZ010000032">
    <property type="protein sequence ID" value="MBY8888966.1"/>
    <property type="molecule type" value="Genomic_DNA"/>
</dbReference>
<feature type="chain" id="PRO_5047173749" description="Secreted protein" evidence="1">
    <location>
        <begin position="33"/>
        <end position="163"/>
    </location>
</feature>
<name>A0ABS7R0I1_9ACTN</name>
<keyword evidence="3" id="KW-1185">Reference proteome</keyword>
<organism evidence="2 3">
    <name type="scientific">Streptantibioticus parmotrematis</name>
    <dbReference type="NCBI Taxonomy" id="2873249"/>
    <lineage>
        <taxon>Bacteria</taxon>
        <taxon>Bacillati</taxon>
        <taxon>Actinomycetota</taxon>
        <taxon>Actinomycetes</taxon>
        <taxon>Kitasatosporales</taxon>
        <taxon>Streptomycetaceae</taxon>
        <taxon>Streptantibioticus</taxon>
    </lineage>
</organism>
<proteinExistence type="predicted"/>
<keyword evidence="1" id="KW-0732">Signal</keyword>
<gene>
    <name evidence="2" type="ORF">K7472_29580</name>
</gene>
<comment type="caution">
    <text evidence="2">The sequence shown here is derived from an EMBL/GenBank/DDBJ whole genome shotgun (WGS) entry which is preliminary data.</text>
</comment>
<protein>
    <recommendedName>
        <fullName evidence="4">Secreted protein</fullName>
    </recommendedName>
</protein>
<sequence length="163" mass="16000">MKVTVRRTAGGVVAGVLGAVALGVVTAGTAAADDGFADDTVVCSGGVANVCAHLQYAGTGGDLSSTQVRGQGTAASGQQVTIDSVTLNETVVIWMGPPTTTQVATTDQSTTSGGQVTGTTAAAQRQYGFGHSSVSYTVTVTYQVNGGPAATVNATAPSYLPVG</sequence>
<accession>A0ABS7R0I1</accession>
<evidence type="ECO:0000313" key="2">
    <source>
        <dbReference type="EMBL" id="MBY8888966.1"/>
    </source>
</evidence>
<evidence type="ECO:0000256" key="1">
    <source>
        <dbReference type="SAM" id="SignalP"/>
    </source>
</evidence>
<dbReference type="RefSeq" id="WP_222981838.1">
    <property type="nucleotide sequence ID" value="NZ_JAINVZ010000032.1"/>
</dbReference>
<dbReference type="Proteomes" id="UP001198565">
    <property type="component" value="Unassembled WGS sequence"/>
</dbReference>
<reference evidence="2 3" key="1">
    <citation type="submission" date="2021-08" db="EMBL/GenBank/DDBJ databases">
        <title>Streptomyces sp. PTM05 isolated from lichen.</title>
        <authorList>
            <person name="Somphong A."/>
            <person name="Phongsopitanun W."/>
            <person name="Tanasupawat S."/>
        </authorList>
    </citation>
    <scope>NUCLEOTIDE SEQUENCE [LARGE SCALE GENOMIC DNA]</scope>
    <source>
        <strain evidence="2 3">Ptm05</strain>
    </source>
</reference>
<feature type="signal peptide" evidence="1">
    <location>
        <begin position="1"/>
        <end position="32"/>
    </location>
</feature>